<feature type="transmembrane region" description="Helical" evidence="6">
    <location>
        <begin position="101"/>
        <end position="121"/>
    </location>
</feature>
<feature type="transmembrane region" description="Helical" evidence="6">
    <location>
        <begin position="75"/>
        <end position="94"/>
    </location>
</feature>
<dbReference type="Proteomes" id="UP000285530">
    <property type="component" value="Unassembled WGS sequence"/>
</dbReference>
<evidence type="ECO:0000256" key="4">
    <source>
        <dbReference type="ARBA" id="ARBA00022989"/>
    </source>
</evidence>
<feature type="transmembrane region" description="Helical" evidence="6">
    <location>
        <begin position="161"/>
        <end position="186"/>
    </location>
</feature>
<dbReference type="EMBL" id="QZEV01000036">
    <property type="protein sequence ID" value="RJL04893.1"/>
    <property type="molecule type" value="Genomic_DNA"/>
</dbReference>
<dbReference type="Pfam" id="PF09678">
    <property type="entry name" value="Caa3_CtaG"/>
    <property type="match status" value="1"/>
</dbReference>
<evidence type="ECO:0000313" key="7">
    <source>
        <dbReference type="EMBL" id="RJL04893.1"/>
    </source>
</evidence>
<keyword evidence="3 6" id="KW-0812">Transmembrane</keyword>
<evidence type="ECO:0000256" key="6">
    <source>
        <dbReference type="SAM" id="Phobius"/>
    </source>
</evidence>
<gene>
    <name evidence="7" type="ORF">D3P06_08855</name>
</gene>
<evidence type="ECO:0000313" key="8">
    <source>
        <dbReference type="Proteomes" id="UP000285530"/>
    </source>
</evidence>
<feature type="transmembrane region" description="Helical" evidence="6">
    <location>
        <begin position="206"/>
        <end position="227"/>
    </location>
</feature>
<keyword evidence="2" id="KW-1003">Cell membrane</keyword>
<accession>A0A418ZWM4</accession>
<feature type="transmembrane region" description="Helical" evidence="6">
    <location>
        <begin position="127"/>
        <end position="149"/>
    </location>
</feature>
<keyword evidence="8" id="KW-1185">Reference proteome</keyword>
<evidence type="ECO:0000256" key="5">
    <source>
        <dbReference type="ARBA" id="ARBA00023136"/>
    </source>
</evidence>
<comment type="subcellular location">
    <subcellularLocation>
        <location evidence="1">Cell membrane</location>
        <topology evidence="1">Multi-pass membrane protein</topology>
    </subcellularLocation>
</comment>
<dbReference type="OrthoDB" id="259025at2"/>
<evidence type="ECO:0000256" key="3">
    <source>
        <dbReference type="ARBA" id="ARBA00022692"/>
    </source>
</evidence>
<feature type="transmembrane region" description="Helical" evidence="6">
    <location>
        <begin position="46"/>
        <end position="69"/>
    </location>
</feature>
<protein>
    <submittedName>
        <fullName evidence="7">Cytochrome c oxidase assembly protein</fullName>
    </submittedName>
</protein>
<dbReference type="AlphaFoldDB" id="A0A418ZWM4"/>
<comment type="caution">
    <text evidence="7">The sequence shown here is derived from an EMBL/GenBank/DDBJ whole genome shotgun (WGS) entry which is preliminary data.</text>
</comment>
<proteinExistence type="predicted"/>
<feature type="transmembrane region" description="Helical" evidence="6">
    <location>
        <begin position="22"/>
        <end position="39"/>
    </location>
</feature>
<keyword evidence="4 6" id="KW-1133">Transmembrane helix</keyword>
<keyword evidence="5 6" id="KW-0472">Membrane</keyword>
<evidence type="ECO:0000256" key="1">
    <source>
        <dbReference type="ARBA" id="ARBA00004651"/>
    </source>
</evidence>
<organism evidence="7 8">
    <name type="scientific">Paracoccus aestuarii</name>
    <dbReference type="NCBI Taxonomy" id="453842"/>
    <lineage>
        <taxon>Bacteria</taxon>
        <taxon>Pseudomonadati</taxon>
        <taxon>Pseudomonadota</taxon>
        <taxon>Alphaproteobacteria</taxon>
        <taxon>Rhodobacterales</taxon>
        <taxon>Paracoccaceae</taxon>
        <taxon>Paracoccus</taxon>
    </lineage>
</organism>
<reference evidence="7 8" key="1">
    <citation type="submission" date="2018-09" db="EMBL/GenBank/DDBJ databases">
        <title>Paracoccus onubensis nov. sp. a moderate halophilic bacterium isolated from Gruta de las Maravillas (Aracena, Spain).</title>
        <authorList>
            <person name="Jurado V."/>
            <person name="Gutierrez-Patricio S."/>
            <person name="Gonzalez-Pimentel J.L."/>
            <person name="Laiz L."/>
            <person name="Saiz-Jimenez C."/>
        </authorList>
    </citation>
    <scope>NUCLEOTIDE SEQUENCE [LARGE SCALE GENOMIC DNA]</scope>
    <source>
        <strain evidence="7 8">DSM 19484</strain>
    </source>
</reference>
<dbReference type="GO" id="GO:0005886">
    <property type="term" value="C:plasma membrane"/>
    <property type="evidence" value="ECO:0007669"/>
    <property type="project" value="UniProtKB-SubCell"/>
</dbReference>
<dbReference type="InterPro" id="IPR019108">
    <property type="entry name" value="Caa3_assmbl_CtaG-rel"/>
</dbReference>
<name>A0A418ZWM4_9RHOB</name>
<sequence length="237" mass="24775">MPYCGPAPVPGDLWSSWNLDPILIAGLAVFGAVLFWRAGPGDRGMAAVAMAGLIAAFVSPLCALTVALFSARSAHHLILITAVAPALAVAWPIARRIPARLSLAALSVAMIAWHLPSVYAAMWGSDLIYWLLQAAMLLPAWAFWSKVLARGASSSEALSGALMVGSLAGVMGLLGAVLTFAPGLLYLQHVDGAIAWGMTPLADQQLAGLIMWVPGFVPLAALAGLMLRRGWLAETRA</sequence>
<evidence type="ECO:0000256" key="2">
    <source>
        <dbReference type="ARBA" id="ARBA00022475"/>
    </source>
</evidence>